<evidence type="ECO:0000313" key="2">
    <source>
        <dbReference type="Proteomes" id="UP000230002"/>
    </source>
</evidence>
<sequence length="116" mass="13291">MVSYEDVERDDVRFRTLALHLLHQSVRFALLRCEEKVMYDGVVDREQGWIIGRSAEVGEVLLERIEAVKSMLVPADEEQCVDDGTVARRIRPYLLRYHNVPSAENGVDHSELPVAI</sequence>
<organism evidence="1 2">
    <name type="scientific">Ganoderma sinense ZZ0214-1</name>
    <dbReference type="NCBI Taxonomy" id="1077348"/>
    <lineage>
        <taxon>Eukaryota</taxon>
        <taxon>Fungi</taxon>
        <taxon>Dikarya</taxon>
        <taxon>Basidiomycota</taxon>
        <taxon>Agaricomycotina</taxon>
        <taxon>Agaricomycetes</taxon>
        <taxon>Polyporales</taxon>
        <taxon>Polyporaceae</taxon>
        <taxon>Ganoderma</taxon>
    </lineage>
</organism>
<dbReference type="AlphaFoldDB" id="A0A2G8SD40"/>
<evidence type="ECO:0000313" key="1">
    <source>
        <dbReference type="EMBL" id="PIL31661.1"/>
    </source>
</evidence>
<dbReference type="Proteomes" id="UP000230002">
    <property type="component" value="Unassembled WGS sequence"/>
</dbReference>
<protein>
    <submittedName>
        <fullName evidence="1">Uncharacterized protein</fullName>
    </submittedName>
</protein>
<gene>
    <name evidence="1" type="ORF">GSI_06364</name>
</gene>
<reference evidence="1 2" key="1">
    <citation type="journal article" date="2015" name="Sci. Rep.">
        <title>Chromosome-level genome map provides insights into diverse defense mechanisms in the medicinal fungus Ganoderma sinense.</title>
        <authorList>
            <person name="Zhu Y."/>
            <person name="Xu J."/>
            <person name="Sun C."/>
            <person name="Zhou S."/>
            <person name="Xu H."/>
            <person name="Nelson D.R."/>
            <person name="Qian J."/>
            <person name="Song J."/>
            <person name="Luo H."/>
            <person name="Xiang L."/>
            <person name="Li Y."/>
            <person name="Xu Z."/>
            <person name="Ji A."/>
            <person name="Wang L."/>
            <person name="Lu S."/>
            <person name="Hayward A."/>
            <person name="Sun W."/>
            <person name="Li X."/>
            <person name="Schwartz D.C."/>
            <person name="Wang Y."/>
            <person name="Chen S."/>
        </authorList>
    </citation>
    <scope>NUCLEOTIDE SEQUENCE [LARGE SCALE GENOMIC DNA]</scope>
    <source>
        <strain evidence="1 2">ZZ0214-1</strain>
    </source>
</reference>
<comment type="caution">
    <text evidence="1">The sequence shown here is derived from an EMBL/GenBank/DDBJ whole genome shotgun (WGS) entry which is preliminary data.</text>
</comment>
<proteinExistence type="predicted"/>
<accession>A0A2G8SD40</accession>
<dbReference type="EMBL" id="AYKW01000012">
    <property type="protein sequence ID" value="PIL31661.1"/>
    <property type="molecule type" value="Genomic_DNA"/>
</dbReference>
<name>A0A2G8SD40_9APHY</name>
<keyword evidence="2" id="KW-1185">Reference proteome</keyword>